<dbReference type="OrthoDB" id="2446291at2759"/>
<proteinExistence type="predicted"/>
<evidence type="ECO:0000313" key="4">
    <source>
        <dbReference type="Proteomes" id="UP000541154"/>
    </source>
</evidence>
<dbReference type="EMBL" id="SPNV01000081">
    <property type="protein sequence ID" value="KAF5862144.1"/>
    <property type="molecule type" value="Genomic_DNA"/>
</dbReference>
<evidence type="ECO:0000313" key="3">
    <source>
        <dbReference type="EMBL" id="KAF5862144.1"/>
    </source>
</evidence>
<dbReference type="AlphaFoldDB" id="A0A5N7C7J7"/>
<accession>A0A8H6A8J0</accession>
<feature type="region of interest" description="Disordered" evidence="1">
    <location>
        <begin position="223"/>
        <end position="268"/>
    </location>
</feature>
<reference evidence="3 4" key="1">
    <citation type="submission" date="2019-04" db="EMBL/GenBank/DDBJ databases">
        <title>Aspergillus burnettii sp. nov., novel species from soil in southeast Queensland.</title>
        <authorList>
            <person name="Gilchrist C.L.M."/>
            <person name="Pitt J.I."/>
            <person name="Lange L."/>
            <person name="Lacey H.J."/>
            <person name="Vuong D."/>
            <person name="Midgley D.J."/>
            <person name="Greenfield P."/>
            <person name="Bradbury M."/>
            <person name="Lacey E."/>
            <person name="Busk P.K."/>
            <person name="Pilgaard B."/>
            <person name="Chooi Y.H."/>
            <person name="Piggott A.M."/>
        </authorList>
    </citation>
    <scope>NUCLEOTIDE SEQUENCE [LARGE SCALE GENOMIC DNA]</scope>
    <source>
        <strain evidence="3 4">FRR 5400</strain>
    </source>
</reference>
<gene>
    <name evidence="2" type="ORF">BDV23DRAFT_156715</name>
    <name evidence="3" type="ORF">ETB97_012129</name>
</gene>
<feature type="region of interest" description="Disordered" evidence="1">
    <location>
        <begin position="62"/>
        <end position="92"/>
    </location>
</feature>
<name>A0A5N7C7J7_PETAA</name>
<evidence type="ECO:0000256" key="1">
    <source>
        <dbReference type="SAM" id="MobiDB-lite"/>
    </source>
</evidence>
<keyword evidence="4" id="KW-1185">Reference proteome</keyword>
<organism evidence="2">
    <name type="scientific">Petromyces alliaceus</name>
    <name type="common">Aspergillus alliaceus</name>
    <dbReference type="NCBI Taxonomy" id="209559"/>
    <lineage>
        <taxon>Eukaryota</taxon>
        <taxon>Fungi</taxon>
        <taxon>Dikarya</taxon>
        <taxon>Ascomycota</taxon>
        <taxon>Pezizomycotina</taxon>
        <taxon>Eurotiomycetes</taxon>
        <taxon>Eurotiomycetidae</taxon>
        <taxon>Eurotiales</taxon>
        <taxon>Aspergillaceae</taxon>
        <taxon>Aspergillus</taxon>
        <taxon>Aspergillus subgen. Circumdati</taxon>
    </lineage>
</organism>
<evidence type="ECO:0000313" key="2">
    <source>
        <dbReference type="EMBL" id="KAE8389697.1"/>
    </source>
</evidence>
<dbReference type="EMBL" id="ML735262">
    <property type="protein sequence ID" value="KAE8389697.1"/>
    <property type="molecule type" value="Genomic_DNA"/>
</dbReference>
<accession>A0A5N7C7J7</accession>
<protein>
    <submittedName>
        <fullName evidence="2">Uncharacterized protein</fullName>
    </submittedName>
</protein>
<sequence length="299" mass="33036">MFGLPSKRQRGSEELADLDSSAIHERKKFRSLALRTSPQCFQKLSFAQMNHTVSDLSLSTLTPVESSEDDDDIDGYPTHVHTGRTDSKGELPHQTAHAHIPHTAMDIDLDREMLHPVGGRTQCPWAANAPSNRDVQPSPIPHNLVNQSLTISERQAENSAYEYAHPSMNEQNLALSMYNQPSNDLIPSCSGIQRLPSPVSEGEDTVASIKDTVSDDVEMAYNSSRPASFSSSTWSGIEDRPPNIQQDMPPTDVGKDKQHGSAPKGVSNKKKISFSMGFRADCEKCRFKVPGHYSHIIRT</sequence>
<reference evidence="2" key="2">
    <citation type="submission" date="2019-04" db="EMBL/GenBank/DDBJ databases">
        <title>Friends and foes A comparative genomics studyof 23 Aspergillus species from section Flavi.</title>
        <authorList>
            <consortium name="DOE Joint Genome Institute"/>
            <person name="Kjaerbolling I."/>
            <person name="Vesth T."/>
            <person name="Frisvad J.C."/>
            <person name="Nybo J.L."/>
            <person name="Theobald S."/>
            <person name="Kildgaard S."/>
            <person name="Isbrandt T."/>
            <person name="Kuo A."/>
            <person name="Sato A."/>
            <person name="Lyhne E.K."/>
            <person name="Kogle M.E."/>
            <person name="Wiebenga A."/>
            <person name="Kun R.S."/>
            <person name="Lubbers R.J."/>
            <person name="Makela M.R."/>
            <person name="Barry K."/>
            <person name="Chovatia M."/>
            <person name="Clum A."/>
            <person name="Daum C."/>
            <person name="Haridas S."/>
            <person name="He G."/>
            <person name="LaButti K."/>
            <person name="Lipzen A."/>
            <person name="Mondo S."/>
            <person name="Riley R."/>
            <person name="Salamov A."/>
            <person name="Simmons B.A."/>
            <person name="Magnuson J.K."/>
            <person name="Henrissat B."/>
            <person name="Mortensen U.H."/>
            <person name="Larsen T.O."/>
            <person name="Devries R.P."/>
            <person name="Grigoriev I.V."/>
            <person name="Machida M."/>
            <person name="Baker S.E."/>
            <person name="Andersen M.R."/>
        </authorList>
    </citation>
    <scope>NUCLEOTIDE SEQUENCE [LARGE SCALE GENOMIC DNA]</scope>
    <source>
        <strain evidence="2">IBT 14317</strain>
    </source>
</reference>
<dbReference type="Proteomes" id="UP000326877">
    <property type="component" value="Unassembled WGS sequence"/>
</dbReference>
<dbReference type="Proteomes" id="UP000541154">
    <property type="component" value="Unassembled WGS sequence"/>
</dbReference>
<feature type="region of interest" description="Disordered" evidence="1">
    <location>
        <begin position="1"/>
        <end position="20"/>
    </location>
</feature>
<feature type="compositionally biased region" description="Polar residues" evidence="1">
    <location>
        <begin position="223"/>
        <end position="235"/>
    </location>
</feature>